<organism evidence="2 3">
    <name type="scientific">Athelia psychrophila</name>
    <dbReference type="NCBI Taxonomy" id="1759441"/>
    <lineage>
        <taxon>Eukaryota</taxon>
        <taxon>Fungi</taxon>
        <taxon>Dikarya</taxon>
        <taxon>Basidiomycota</taxon>
        <taxon>Agaricomycotina</taxon>
        <taxon>Agaricomycetes</taxon>
        <taxon>Agaricomycetidae</taxon>
        <taxon>Atheliales</taxon>
        <taxon>Atheliaceae</taxon>
        <taxon>Athelia</taxon>
    </lineage>
</organism>
<evidence type="ECO:0000313" key="3">
    <source>
        <dbReference type="Proteomes" id="UP000076532"/>
    </source>
</evidence>
<dbReference type="Proteomes" id="UP000076532">
    <property type="component" value="Unassembled WGS sequence"/>
</dbReference>
<protein>
    <submittedName>
        <fullName evidence="2">Uncharacterized protein</fullName>
    </submittedName>
</protein>
<proteinExistence type="predicted"/>
<accession>A0A166DSY1</accession>
<reference evidence="2 3" key="1">
    <citation type="journal article" date="2016" name="Mol. Biol. Evol.">
        <title>Comparative Genomics of Early-Diverging Mushroom-Forming Fungi Provides Insights into the Origins of Lignocellulose Decay Capabilities.</title>
        <authorList>
            <person name="Nagy L.G."/>
            <person name="Riley R."/>
            <person name="Tritt A."/>
            <person name="Adam C."/>
            <person name="Daum C."/>
            <person name="Floudas D."/>
            <person name="Sun H."/>
            <person name="Yadav J.S."/>
            <person name="Pangilinan J."/>
            <person name="Larsson K.H."/>
            <person name="Matsuura K."/>
            <person name="Barry K."/>
            <person name="Labutti K."/>
            <person name="Kuo R."/>
            <person name="Ohm R.A."/>
            <person name="Bhattacharya S.S."/>
            <person name="Shirouzu T."/>
            <person name="Yoshinaga Y."/>
            <person name="Martin F.M."/>
            <person name="Grigoriev I.V."/>
            <person name="Hibbett D.S."/>
        </authorList>
    </citation>
    <scope>NUCLEOTIDE SEQUENCE [LARGE SCALE GENOMIC DNA]</scope>
    <source>
        <strain evidence="2 3">CBS 109695</strain>
    </source>
</reference>
<feature type="compositionally biased region" description="Basic and acidic residues" evidence="1">
    <location>
        <begin position="101"/>
        <end position="118"/>
    </location>
</feature>
<sequence length="128" mass="13325">GLPKEARDAAMGNYASEGDTTSSGGYGSPEDSFSGSSERPGGKSRPFMPAAGLLGGQNSQSASMQNSRSASMENLVGRVGDAVQGRDADTRRDVQNAGGRESGDSWDSKEEAARRLREGIAGNKGRHF</sequence>
<feature type="non-terminal residue" evidence="2">
    <location>
        <position position="1"/>
    </location>
</feature>
<feature type="compositionally biased region" description="Polar residues" evidence="1">
    <location>
        <begin position="56"/>
        <end position="72"/>
    </location>
</feature>
<dbReference type="OrthoDB" id="3250036at2759"/>
<dbReference type="AlphaFoldDB" id="A0A166DSY1"/>
<gene>
    <name evidence="2" type="ORF">FIBSPDRAFT_750911</name>
</gene>
<evidence type="ECO:0000256" key="1">
    <source>
        <dbReference type="SAM" id="MobiDB-lite"/>
    </source>
</evidence>
<evidence type="ECO:0000313" key="2">
    <source>
        <dbReference type="EMBL" id="KZP15038.1"/>
    </source>
</evidence>
<keyword evidence="3" id="KW-1185">Reference proteome</keyword>
<feature type="compositionally biased region" description="Basic and acidic residues" evidence="1">
    <location>
        <begin position="84"/>
        <end position="94"/>
    </location>
</feature>
<feature type="region of interest" description="Disordered" evidence="1">
    <location>
        <begin position="1"/>
        <end position="128"/>
    </location>
</feature>
<dbReference type="EMBL" id="KV417609">
    <property type="protein sequence ID" value="KZP15038.1"/>
    <property type="molecule type" value="Genomic_DNA"/>
</dbReference>
<name>A0A166DSY1_9AGAM</name>